<keyword evidence="4" id="KW-0813">Transport</keyword>
<comment type="similarity">
    <text evidence="2">Belongs to the MerT family.</text>
</comment>
<gene>
    <name evidence="17" type="primary">merTP</name>
    <name evidence="17" type="ORF">ACFFI0_22505</name>
</gene>
<dbReference type="Pfam" id="PF00403">
    <property type="entry name" value="HMA"/>
    <property type="match status" value="1"/>
</dbReference>
<dbReference type="SUPFAM" id="SSF55008">
    <property type="entry name" value="HMA, heavy metal-associated domain"/>
    <property type="match status" value="1"/>
</dbReference>
<sequence length="202" mass="22174">MSKIRSNKALMGSGVFLALTSSLCCIVPFLAIVGGTMGAVSAFSWITAIRPYLLCATALILVFAFYRAYKPEQKDECGCKEKRGMWQSKTFLWIITAISILLSTFPYYASFLQKGSTKEVVINSQNISMAVLQVQGMSCAACEGHINKALQGKKGVQEVRTSYDKGESIVKFDRLLISPAQLSVAIENETGYKVKNIKTDDN</sequence>
<keyword evidence="18" id="KW-1185">Reference proteome</keyword>
<keyword evidence="7" id="KW-0997">Cell inner membrane</keyword>
<accession>A0ABV6HQE9</accession>
<evidence type="ECO:0000256" key="15">
    <source>
        <dbReference type="SAM" id="Phobius"/>
    </source>
</evidence>
<evidence type="ECO:0000256" key="7">
    <source>
        <dbReference type="ARBA" id="ARBA00022519"/>
    </source>
</evidence>
<keyword evidence="6" id="KW-1003">Cell membrane</keyword>
<evidence type="ECO:0000256" key="11">
    <source>
        <dbReference type="ARBA" id="ARBA00022989"/>
    </source>
</evidence>
<evidence type="ECO:0000256" key="1">
    <source>
        <dbReference type="ARBA" id="ARBA00004429"/>
    </source>
</evidence>
<feature type="transmembrane region" description="Helical" evidence="15">
    <location>
        <begin position="90"/>
        <end position="109"/>
    </location>
</feature>
<dbReference type="RefSeq" id="WP_013663534.1">
    <property type="nucleotide sequence ID" value="NZ_JBHLWO010000004.1"/>
</dbReference>
<dbReference type="PROSITE" id="PS50846">
    <property type="entry name" value="HMA_2"/>
    <property type="match status" value="1"/>
</dbReference>
<feature type="transmembrane region" description="Helical" evidence="15">
    <location>
        <begin position="48"/>
        <end position="69"/>
    </location>
</feature>
<evidence type="ECO:0000256" key="4">
    <source>
        <dbReference type="ARBA" id="ARBA00022448"/>
    </source>
</evidence>
<dbReference type="Pfam" id="PF02411">
    <property type="entry name" value="MerT"/>
    <property type="match status" value="1"/>
</dbReference>
<dbReference type="Gene3D" id="3.30.70.100">
    <property type="match status" value="1"/>
</dbReference>
<dbReference type="Gene3D" id="1.10.287.910">
    <property type="entry name" value="bacterial mercury transporter, merf"/>
    <property type="match status" value="1"/>
</dbReference>
<comment type="caution">
    <text evidence="17">The sequence shown here is derived from an EMBL/GenBank/DDBJ whole genome shotgun (WGS) entry which is preliminary data.</text>
</comment>
<evidence type="ECO:0000256" key="8">
    <source>
        <dbReference type="ARBA" id="ARBA00022692"/>
    </source>
</evidence>
<proteinExistence type="inferred from homology"/>
<keyword evidence="5" id="KW-0475">Mercuric resistance</keyword>
<evidence type="ECO:0000256" key="3">
    <source>
        <dbReference type="ARBA" id="ARBA00017053"/>
    </source>
</evidence>
<evidence type="ECO:0000256" key="6">
    <source>
        <dbReference type="ARBA" id="ARBA00022475"/>
    </source>
</evidence>
<comment type="function">
    <text evidence="14">Involved in mercury resistance. Probably transfers a mercuric ion from the periplasmic Hg(2+)-binding protein MerP to the cytoplasmic mercuric reductase MerA.</text>
</comment>
<keyword evidence="11 15" id="KW-1133">Transmembrane helix</keyword>
<evidence type="ECO:0000313" key="17">
    <source>
        <dbReference type="EMBL" id="MFC0321110.1"/>
    </source>
</evidence>
<evidence type="ECO:0000256" key="13">
    <source>
        <dbReference type="ARBA" id="ARBA00030934"/>
    </source>
</evidence>
<feature type="domain" description="HMA" evidence="16">
    <location>
        <begin position="128"/>
        <end position="195"/>
    </location>
</feature>
<name>A0ABV6HQE9_9SPHI</name>
<evidence type="ECO:0000256" key="12">
    <source>
        <dbReference type="ARBA" id="ARBA00023136"/>
    </source>
</evidence>
<keyword evidence="9" id="KW-0479">Metal-binding</keyword>
<evidence type="ECO:0000256" key="5">
    <source>
        <dbReference type="ARBA" id="ARBA00022466"/>
    </source>
</evidence>
<dbReference type="InterPro" id="IPR036163">
    <property type="entry name" value="HMA_dom_sf"/>
</dbReference>
<keyword evidence="12 15" id="KW-0472">Membrane</keyword>
<reference evidence="17 18" key="1">
    <citation type="submission" date="2024-09" db="EMBL/GenBank/DDBJ databases">
        <authorList>
            <person name="Sun Q."/>
            <person name="Mori K."/>
        </authorList>
    </citation>
    <scope>NUCLEOTIDE SEQUENCE [LARGE SCALE GENOMIC DNA]</scope>
    <source>
        <strain evidence="17 18">CCM 7765</strain>
    </source>
</reference>
<dbReference type="EMBL" id="JBHLWO010000004">
    <property type="protein sequence ID" value="MFC0321110.1"/>
    <property type="molecule type" value="Genomic_DNA"/>
</dbReference>
<dbReference type="CDD" id="cd00371">
    <property type="entry name" value="HMA"/>
    <property type="match status" value="1"/>
</dbReference>
<comment type="subcellular location">
    <subcellularLocation>
        <location evidence="1">Cell inner membrane</location>
        <topology evidence="1">Multi-pass membrane protein</topology>
    </subcellularLocation>
</comment>
<evidence type="ECO:0000256" key="14">
    <source>
        <dbReference type="ARBA" id="ARBA00045720"/>
    </source>
</evidence>
<protein>
    <recommendedName>
        <fullName evidence="3">Mercuric transport protein MerT</fullName>
    </recommendedName>
    <alternativeName>
        <fullName evidence="13">Mercury ion transport protein</fullName>
    </alternativeName>
</protein>
<dbReference type="NCBIfam" id="NF033556">
    <property type="entry name" value="MerTP_fusion"/>
    <property type="match status" value="1"/>
</dbReference>
<evidence type="ECO:0000256" key="9">
    <source>
        <dbReference type="ARBA" id="ARBA00022723"/>
    </source>
</evidence>
<evidence type="ECO:0000256" key="2">
    <source>
        <dbReference type="ARBA" id="ARBA00008224"/>
    </source>
</evidence>
<evidence type="ECO:0000313" key="18">
    <source>
        <dbReference type="Proteomes" id="UP001589774"/>
    </source>
</evidence>
<dbReference type="InterPro" id="IPR003457">
    <property type="entry name" value="Transprt_MerT"/>
</dbReference>
<evidence type="ECO:0000259" key="16">
    <source>
        <dbReference type="PROSITE" id="PS50846"/>
    </source>
</evidence>
<keyword evidence="8 15" id="KW-0812">Transmembrane</keyword>
<organism evidence="17 18">
    <name type="scientific">Olivibacter oleidegradans</name>
    <dbReference type="NCBI Taxonomy" id="760123"/>
    <lineage>
        <taxon>Bacteria</taxon>
        <taxon>Pseudomonadati</taxon>
        <taxon>Bacteroidota</taxon>
        <taxon>Sphingobacteriia</taxon>
        <taxon>Sphingobacteriales</taxon>
        <taxon>Sphingobacteriaceae</taxon>
        <taxon>Olivibacter</taxon>
    </lineage>
</organism>
<evidence type="ECO:0000256" key="10">
    <source>
        <dbReference type="ARBA" id="ARBA00022914"/>
    </source>
</evidence>
<dbReference type="InterPro" id="IPR006121">
    <property type="entry name" value="HMA_dom"/>
</dbReference>
<keyword evidence="10" id="KW-0476">Mercury</keyword>
<dbReference type="Proteomes" id="UP001589774">
    <property type="component" value="Unassembled WGS sequence"/>
</dbReference>